<dbReference type="OrthoDB" id="5308060at2759"/>
<dbReference type="EMBL" id="HE978322">
    <property type="protein sequence ID" value="CCK71944.1"/>
    <property type="molecule type" value="Genomic_DNA"/>
</dbReference>
<evidence type="ECO:0000313" key="1">
    <source>
        <dbReference type="EMBL" id="CCK71944.1"/>
    </source>
</evidence>
<proteinExistence type="predicted"/>
<keyword evidence="2" id="KW-1185">Reference proteome</keyword>
<dbReference type="OMA" id="IFDAGYW"/>
<dbReference type="GeneID" id="34527687"/>
<dbReference type="KEGG" id="kng:KNAG_0I01570"/>
<dbReference type="STRING" id="1071383.J7S968"/>
<sequence>MGQEGDIVDQVFGWGDRVVGKTSELVSKTGKATFDAVNAIKTQLRGADVDILPAVGQHEHAHLRRSVDYYFSKFAHTGRRHWAVGLGSVAAASLVTFKLYQLLSLPEHVPIAKDGRKQIILILGDLNDPIIRSQVMDLYRRRYTVFVCSENADRYKGGDEETECLIFIDPRVQNDLLRFTTTCQKNRLYSILFMPSLAYHKPGETSTDMLQAEIKSNVLINYNSLLQVLPHLPADKTQLILFNPSLSYNLEAPHHPTETFVSGFITSVYKSLKNYHTLDVCMIHMGLFQVRGQLSNYKYLDLKGSNIYNSLHTPVYQMIMHYNGNRLQRFLQYCYTLGRKSNVYYLGNYSFLSTLCIFPVFLEIESIYSGLKSFFHLRLPDIVKSCYRFFVHIK</sequence>
<reference evidence="1 2" key="1">
    <citation type="journal article" date="2011" name="Proc. Natl. Acad. Sci. U.S.A.">
        <title>Evolutionary erosion of yeast sex chromosomes by mating-type switching accidents.</title>
        <authorList>
            <person name="Gordon J.L."/>
            <person name="Armisen D."/>
            <person name="Proux-Wera E."/>
            <person name="Oheigeartaigh S.S."/>
            <person name="Byrne K.P."/>
            <person name="Wolfe K.H."/>
        </authorList>
    </citation>
    <scope>NUCLEOTIDE SEQUENCE [LARGE SCALE GENOMIC DNA]</scope>
    <source>
        <strain evidence="2">ATCC MYA-139 / BCRC 22969 / CBS 8797 / CCRC 22969 / KCTC 17520 / NBRC 10181 / NCYC 3082</strain>
    </source>
</reference>
<name>J7S968_HUIN7</name>
<gene>
    <name evidence="1" type="primary">KNAG0I01570</name>
    <name evidence="1" type="ordered locus">KNAG_0I01570</name>
</gene>
<accession>J7S968</accession>
<organism evidence="1 2">
    <name type="scientific">Huiozyma naganishii (strain ATCC MYA-139 / BCRC 22969 / CBS 8797 / KCTC 17520 / NBRC 10181 / NCYC 3082 / Yp74L-3)</name>
    <name type="common">Yeast</name>
    <name type="synonym">Kazachstania naganishii</name>
    <dbReference type="NCBI Taxonomy" id="1071383"/>
    <lineage>
        <taxon>Eukaryota</taxon>
        <taxon>Fungi</taxon>
        <taxon>Dikarya</taxon>
        <taxon>Ascomycota</taxon>
        <taxon>Saccharomycotina</taxon>
        <taxon>Saccharomycetes</taxon>
        <taxon>Saccharomycetales</taxon>
        <taxon>Saccharomycetaceae</taxon>
        <taxon>Huiozyma</taxon>
    </lineage>
</organism>
<reference evidence="2" key="2">
    <citation type="submission" date="2012-08" db="EMBL/GenBank/DDBJ databases">
        <title>Genome sequence of Kazachstania naganishii.</title>
        <authorList>
            <person name="Gordon J.L."/>
            <person name="Armisen D."/>
            <person name="Proux-Wera E."/>
            <person name="OhEigeartaigh S.S."/>
            <person name="Byrne K.P."/>
            <person name="Wolfe K.H."/>
        </authorList>
    </citation>
    <scope>NUCLEOTIDE SEQUENCE [LARGE SCALE GENOMIC DNA]</scope>
    <source>
        <strain evidence="2">ATCC MYA-139 / BCRC 22969 / CBS 8797 / CCRC 22969 / KCTC 17520 / NBRC 10181 / NCYC 3082</strain>
    </source>
</reference>
<protein>
    <submittedName>
        <fullName evidence="1">Uncharacterized protein</fullName>
    </submittedName>
</protein>
<dbReference type="InterPro" id="IPR013952">
    <property type="entry name" value="DUF1776_fun"/>
</dbReference>
<dbReference type="Pfam" id="PF08643">
    <property type="entry name" value="DUF1776"/>
    <property type="match status" value="1"/>
</dbReference>
<dbReference type="eggNOG" id="ENOG502QUU7">
    <property type="taxonomic scope" value="Eukaryota"/>
</dbReference>
<evidence type="ECO:0000313" key="2">
    <source>
        <dbReference type="Proteomes" id="UP000006310"/>
    </source>
</evidence>
<dbReference type="HOGENOM" id="CLU_059030_1_0_1"/>
<dbReference type="Proteomes" id="UP000006310">
    <property type="component" value="Chromosome 9"/>
</dbReference>
<dbReference type="RefSeq" id="XP_022466189.1">
    <property type="nucleotide sequence ID" value="XM_022609833.1"/>
</dbReference>
<dbReference type="AlphaFoldDB" id="J7S968"/>